<reference evidence="2" key="1">
    <citation type="submission" date="2016-02" db="EMBL/GenBank/DDBJ databases">
        <authorList>
            <person name="Holder M.E."/>
            <person name="Ajami N.J."/>
            <person name="Petrosino J.F."/>
        </authorList>
    </citation>
    <scope>NUCLEOTIDE SEQUENCE [LARGE SCALE GENOMIC DNA]</scope>
    <source>
        <strain evidence="2">CCUG 45958</strain>
    </source>
</reference>
<dbReference type="AlphaFoldDB" id="A0A0X8JIQ5"/>
<gene>
    <name evidence="1" type="ORF">AXF13_04745</name>
</gene>
<evidence type="ECO:0008006" key="3">
    <source>
        <dbReference type="Google" id="ProtNLM"/>
    </source>
</evidence>
<evidence type="ECO:0000313" key="1">
    <source>
        <dbReference type="EMBL" id="AMD89474.1"/>
    </source>
</evidence>
<evidence type="ECO:0000313" key="2">
    <source>
        <dbReference type="Proteomes" id="UP000069241"/>
    </source>
</evidence>
<name>A0A0X8JIQ5_9BACT</name>
<proteinExistence type="predicted"/>
<keyword evidence="2" id="KW-1185">Reference proteome</keyword>
<protein>
    <recommendedName>
        <fullName evidence="3">Phage head morphogenesis domain-containing protein</fullName>
    </recommendedName>
</protein>
<dbReference type="RefSeq" id="WP_062251845.1">
    <property type="nucleotide sequence ID" value="NZ_CP014229.1"/>
</dbReference>
<dbReference type="KEGG" id="dfi:AXF13_04745"/>
<organism evidence="1 2">
    <name type="scientific">Desulfovibrio fairfieldensis</name>
    <dbReference type="NCBI Taxonomy" id="44742"/>
    <lineage>
        <taxon>Bacteria</taxon>
        <taxon>Pseudomonadati</taxon>
        <taxon>Thermodesulfobacteriota</taxon>
        <taxon>Desulfovibrionia</taxon>
        <taxon>Desulfovibrionales</taxon>
        <taxon>Desulfovibrionaceae</taxon>
        <taxon>Desulfovibrio</taxon>
    </lineage>
</organism>
<dbReference type="Proteomes" id="UP000069241">
    <property type="component" value="Chromosome"/>
</dbReference>
<dbReference type="EMBL" id="CP014229">
    <property type="protein sequence ID" value="AMD89474.1"/>
    <property type="molecule type" value="Genomic_DNA"/>
</dbReference>
<sequence>MNPDRRLSLYFLTRLILWRDRLDAMDAAAEKQLVAALHKARTEVAERLEAGAVGLVAVRAWTHDRLETVGRYLDDVLAGTRKDMVDLIAHASTLAAENSLEEYNGMLSLGGRAPCVSLVDMSPEQIRAWFEVTPLGGQALASWVDGAFSSGVRASILTTLQSGGLQGKGTPGMVRDALLAAWDQGEALTRRDAITVARTYTQTANVNAMTSVYEANSDIVQGWQWCATLEPGYKQTGRGTCLRCAALDGQVFKLRQGPPCPLHARCRCVRSPKLKTWRDLGMDFDEIQDFTRPYTVRPDENIDEGGRRAILEAGFHQGSYGTWLAGQNEAMQREIMGLERFALYASGRVRFEDFVDTAGRLIPLEALAG</sequence>
<dbReference type="STRING" id="44742.AXF13_04745"/>
<accession>A0A0X8JIQ5</accession>